<organism evidence="1 2">
    <name type="scientific">Plantactinospora solaniradicis</name>
    <dbReference type="NCBI Taxonomy" id="1723736"/>
    <lineage>
        <taxon>Bacteria</taxon>
        <taxon>Bacillati</taxon>
        <taxon>Actinomycetota</taxon>
        <taxon>Actinomycetes</taxon>
        <taxon>Micromonosporales</taxon>
        <taxon>Micromonosporaceae</taxon>
        <taxon>Plantactinospora</taxon>
    </lineage>
</organism>
<name>A0ABW1KK48_9ACTN</name>
<accession>A0ABW1KK48</accession>
<protein>
    <recommendedName>
        <fullName evidence="3">WXG100 family type VII secretion target</fullName>
    </recommendedName>
</protein>
<evidence type="ECO:0008006" key="3">
    <source>
        <dbReference type="Google" id="ProtNLM"/>
    </source>
</evidence>
<evidence type="ECO:0000313" key="1">
    <source>
        <dbReference type="EMBL" id="MFC6022187.1"/>
    </source>
</evidence>
<comment type="caution">
    <text evidence="1">The sequence shown here is derived from an EMBL/GenBank/DDBJ whole genome shotgun (WGS) entry which is preliminary data.</text>
</comment>
<reference evidence="2" key="1">
    <citation type="journal article" date="2019" name="Int. J. Syst. Evol. Microbiol.">
        <title>The Global Catalogue of Microorganisms (GCM) 10K type strain sequencing project: providing services to taxonomists for standard genome sequencing and annotation.</title>
        <authorList>
            <consortium name="The Broad Institute Genomics Platform"/>
            <consortium name="The Broad Institute Genome Sequencing Center for Infectious Disease"/>
            <person name="Wu L."/>
            <person name="Ma J."/>
        </authorList>
    </citation>
    <scope>NUCLEOTIDE SEQUENCE [LARGE SCALE GENOMIC DNA]</scope>
    <source>
        <strain evidence="2">ZS-35-S2</strain>
    </source>
</reference>
<gene>
    <name evidence="1" type="ORF">ACFP2T_39275</name>
</gene>
<proteinExistence type="predicted"/>
<dbReference type="Proteomes" id="UP001596203">
    <property type="component" value="Unassembled WGS sequence"/>
</dbReference>
<evidence type="ECO:0000313" key="2">
    <source>
        <dbReference type="Proteomes" id="UP001596203"/>
    </source>
</evidence>
<dbReference type="RefSeq" id="WP_377431467.1">
    <property type="nucleotide sequence ID" value="NZ_JBHSPR010000056.1"/>
</dbReference>
<keyword evidence="2" id="KW-1185">Reference proteome</keyword>
<sequence length="113" mass="12354">MAGMNGDGIGMDIGSTRLVMDALRQVAAVFRTGWSGSETEIEARAGQLGGDRMGRSFRESFDSVAEQVAVDVDLLIGKVERRADTGHLFVDRYELTKAETERVIRDVPQPGRP</sequence>
<dbReference type="EMBL" id="JBHSPR010000056">
    <property type="protein sequence ID" value="MFC6022187.1"/>
    <property type="molecule type" value="Genomic_DNA"/>
</dbReference>